<keyword evidence="1" id="KW-0175">Coiled coil</keyword>
<geneLocation type="plasmid" evidence="2">
    <name>pSC262</name>
</geneLocation>
<accession>A0A7H1BLD9</accession>
<dbReference type="RefSeq" id="WP_153308855.1">
    <property type="nucleotide sequence ID" value="NZ_CP061278.1"/>
</dbReference>
<protein>
    <submittedName>
        <fullName evidence="2">Uncharacterized protein</fullName>
    </submittedName>
</protein>
<name>A0A7H1BLD9_STRSU</name>
<evidence type="ECO:0000256" key="1">
    <source>
        <dbReference type="SAM" id="Coils"/>
    </source>
</evidence>
<proteinExistence type="predicted"/>
<organism evidence="2">
    <name type="scientific">Streptococcus suis</name>
    <dbReference type="NCBI Taxonomy" id="1307"/>
    <lineage>
        <taxon>Bacteria</taxon>
        <taxon>Bacillati</taxon>
        <taxon>Bacillota</taxon>
        <taxon>Bacilli</taxon>
        <taxon>Lactobacillales</taxon>
        <taxon>Streptococcaceae</taxon>
        <taxon>Streptococcus</taxon>
    </lineage>
</organism>
<sequence length="55" mass="6659">MDACLFNRDEFELAEQSHSYREWQAKVDAYEDEFDEVYQLARESYDGAFRELVDK</sequence>
<evidence type="ECO:0000313" key="2">
    <source>
        <dbReference type="EMBL" id="QNS09544.1"/>
    </source>
</evidence>
<feature type="coiled-coil region" evidence="1">
    <location>
        <begin position="13"/>
        <end position="40"/>
    </location>
</feature>
<reference evidence="2" key="1">
    <citation type="submission" date="2020-09" db="EMBL/GenBank/DDBJ databases">
        <title>First report of macrolide resistance gene erm(T) in Streptococcus suis.</title>
        <authorList>
            <person name="Du X."/>
            <person name="Yu R."/>
        </authorList>
    </citation>
    <scope>NUCLEOTIDE SEQUENCE</scope>
    <source>
        <strain evidence="2">SC262</strain>
        <plasmid evidence="2">pSC262</plasmid>
    </source>
</reference>
<dbReference type="EMBL" id="CP061278">
    <property type="protein sequence ID" value="QNS09544.1"/>
    <property type="molecule type" value="Genomic_DNA"/>
</dbReference>
<keyword evidence="2" id="KW-0614">Plasmid</keyword>
<gene>
    <name evidence="2" type="ORF">ICI52_00035</name>
</gene>
<dbReference type="AlphaFoldDB" id="A0A7H1BLD9"/>